<dbReference type="InterPro" id="IPR018016">
    <property type="entry name" value="Nucleoside_phosphorylase_CS"/>
</dbReference>
<evidence type="ECO:0000259" key="6">
    <source>
        <dbReference type="Pfam" id="PF01048"/>
    </source>
</evidence>
<name>A0A0K2UYE4_LEPSM</name>
<feature type="binding site" evidence="4">
    <location>
        <begin position="121"/>
        <end position="124"/>
    </location>
    <ligand>
        <name>phosphate</name>
        <dbReference type="ChEBI" id="CHEBI:43474"/>
    </ligand>
</feature>
<dbReference type="CDD" id="cd17763">
    <property type="entry name" value="UP_hUPP-like"/>
    <property type="match status" value="1"/>
</dbReference>
<dbReference type="PANTHER" id="PTHR43691:SF11">
    <property type="entry name" value="FI09636P-RELATED"/>
    <property type="match status" value="1"/>
</dbReference>
<dbReference type="Gene3D" id="3.40.50.1580">
    <property type="entry name" value="Nucleoside phosphorylase domain"/>
    <property type="match status" value="1"/>
</dbReference>
<comment type="catalytic activity">
    <reaction evidence="5">
        <text>uridine + phosphate = alpha-D-ribose 1-phosphate + uracil</text>
        <dbReference type="Rhea" id="RHEA:24388"/>
        <dbReference type="ChEBI" id="CHEBI:16704"/>
        <dbReference type="ChEBI" id="CHEBI:17568"/>
        <dbReference type="ChEBI" id="CHEBI:43474"/>
        <dbReference type="ChEBI" id="CHEBI:57720"/>
        <dbReference type="EC" id="2.4.2.3"/>
    </reaction>
</comment>
<comment type="pathway">
    <text evidence="5">Pyrimidine metabolism; UMP biosynthesis via salvage pathway; uracil from uridine (phosphorylase route): step 1/1.</text>
</comment>
<evidence type="ECO:0000256" key="5">
    <source>
        <dbReference type="RuleBase" id="RU361131"/>
    </source>
</evidence>
<feature type="binding site" evidence="4">
    <location>
        <position position="201"/>
    </location>
    <ligand>
        <name>substrate</name>
    </ligand>
</feature>
<keyword evidence="3 5" id="KW-0808">Transferase</keyword>
<feature type="binding site" evidence="4">
    <location>
        <position position="199"/>
    </location>
    <ligand>
        <name>substrate</name>
    </ligand>
</feature>
<comment type="function">
    <text evidence="5">Catalyzes the reversible phosphorylytic cleavage of uridine to uracil and ribose-1-phosphate which can then be utilized as carbon and energy sources or in the rescue of pyrimidine bases for nucleotide synthesis. Shows broad substrate specificity and can also accept deoxyuridine and other analogous compounds.</text>
</comment>
<dbReference type="GO" id="GO:0044206">
    <property type="term" value="P:UMP salvage"/>
    <property type="evidence" value="ECO:0007669"/>
    <property type="project" value="UniProtKB-UniPathway"/>
</dbReference>
<dbReference type="AlphaFoldDB" id="A0A0K2UYE4"/>
<dbReference type="InterPro" id="IPR010059">
    <property type="entry name" value="Uridine_phosphorylase_euk"/>
</dbReference>
<organism evidence="7">
    <name type="scientific">Lepeophtheirus salmonis</name>
    <name type="common">Salmon louse</name>
    <name type="synonym">Caligus salmonis</name>
    <dbReference type="NCBI Taxonomy" id="72036"/>
    <lineage>
        <taxon>Eukaryota</taxon>
        <taxon>Metazoa</taxon>
        <taxon>Ecdysozoa</taxon>
        <taxon>Arthropoda</taxon>
        <taxon>Crustacea</taxon>
        <taxon>Multicrustacea</taxon>
        <taxon>Hexanauplia</taxon>
        <taxon>Copepoda</taxon>
        <taxon>Siphonostomatoida</taxon>
        <taxon>Caligidae</taxon>
        <taxon>Lepeophtheirus</taxon>
    </lineage>
</organism>
<dbReference type="UniPathway" id="UPA00574">
    <property type="reaction ID" value="UER00633"/>
</dbReference>
<evidence type="ECO:0000256" key="4">
    <source>
        <dbReference type="PIRSR" id="PIRSR610059-50"/>
    </source>
</evidence>
<dbReference type="GO" id="GO:0006218">
    <property type="term" value="P:uridine catabolic process"/>
    <property type="evidence" value="ECO:0007669"/>
    <property type="project" value="TreeGrafter"/>
</dbReference>
<reference evidence="7" key="1">
    <citation type="submission" date="2014-05" db="EMBL/GenBank/DDBJ databases">
        <authorList>
            <person name="Chronopoulou M."/>
        </authorList>
    </citation>
    <scope>NUCLEOTIDE SEQUENCE</scope>
    <source>
        <tissue evidence="7">Whole organism</tissue>
    </source>
</reference>
<feature type="binding site" evidence="4">
    <location>
        <position position="77"/>
    </location>
    <ligand>
        <name>phosphate</name>
        <dbReference type="ChEBI" id="CHEBI:43474"/>
    </ligand>
</feature>
<sequence>MKDINANLQNLQDDHLYHLGIHYTKEELKEKFGDVKFVCMGGTEHRMESFAKYLVKELNYKLPTGVCLENISLSSHRFAMYKVGSVISVSHGMGAPSLSILLNELIKLLHYAEAKDPIFIRIGTSGGLGHDPGTLIVTRRPVNPDLSYEYKTLILGKEREFPAVLDEKVAKELCDLGEQIGFKITSGDTVCCNDFYEGQGRLDGPFCDYGESDKMSYLGWLKKHGVSNIEMESVAFGAITHRAGIRSGIVCVAFVNRLNGDQLTNNKEDLEAWQLRPQKLVTAYIKKTLSLN</sequence>
<dbReference type="GO" id="GO:0009166">
    <property type="term" value="P:nucleotide catabolic process"/>
    <property type="evidence" value="ECO:0007669"/>
    <property type="project" value="InterPro"/>
</dbReference>
<evidence type="ECO:0000256" key="3">
    <source>
        <dbReference type="ARBA" id="ARBA00022679"/>
    </source>
</evidence>
<gene>
    <name evidence="7" type="primary">CG6330</name>
</gene>
<dbReference type="InterPro" id="IPR000845">
    <property type="entry name" value="Nucleoside_phosphorylase_d"/>
</dbReference>
<evidence type="ECO:0000256" key="1">
    <source>
        <dbReference type="ARBA" id="ARBA00010456"/>
    </source>
</evidence>
<dbReference type="PROSITE" id="PS01232">
    <property type="entry name" value="PNP_UDP_1"/>
    <property type="match status" value="1"/>
</dbReference>
<protein>
    <recommendedName>
        <fullName evidence="5">Uridine phosphorylase</fullName>
        <ecNumber evidence="5">2.4.2.3</ecNumber>
    </recommendedName>
</protein>
<comment type="similarity">
    <text evidence="1 5">Belongs to the PNP/UDP phosphorylase family.</text>
</comment>
<dbReference type="Pfam" id="PF01048">
    <property type="entry name" value="PNP_UDP_1"/>
    <property type="match status" value="1"/>
</dbReference>
<dbReference type="PANTHER" id="PTHR43691">
    <property type="entry name" value="URIDINE PHOSPHORYLASE"/>
    <property type="match status" value="1"/>
</dbReference>
<proteinExistence type="inferred from homology"/>
<dbReference type="OrthoDB" id="204058at2759"/>
<dbReference type="GO" id="GO:0005829">
    <property type="term" value="C:cytosol"/>
    <property type="evidence" value="ECO:0007669"/>
    <property type="project" value="TreeGrafter"/>
</dbReference>
<dbReference type="SUPFAM" id="SSF53167">
    <property type="entry name" value="Purine and uridine phosphorylases"/>
    <property type="match status" value="1"/>
</dbReference>
<evidence type="ECO:0000256" key="2">
    <source>
        <dbReference type="ARBA" id="ARBA00022676"/>
    </source>
</evidence>
<keyword evidence="2 5" id="KW-0328">Glycosyltransferase</keyword>
<dbReference type="EMBL" id="HACA01025933">
    <property type="protein sequence ID" value="CDW43294.1"/>
    <property type="molecule type" value="Transcribed_RNA"/>
</dbReference>
<dbReference type="InterPro" id="IPR035994">
    <property type="entry name" value="Nucleoside_phosphorylase_sf"/>
</dbReference>
<feature type="domain" description="Nucleoside phosphorylase" evidence="6">
    <location>
        <begin position="36"/>
        <end position="286"/>
    </location>
</feature>
<dbReference type="NCBIfam" id="TIGR01719">
    <property type="entry name" value="euk_UDPppase"/>
    <property type="match status" value="1"/>
</dbReference>
<accession>A0A0K2UYE4</accession>
<dbReference type="EC" id="2.4.2.3" evidence="5"/>
<dbReference type="GO" id="GO:0004850">
    <property type="term" value="F:uridine phosphorylase activity"/>
    <property type="evidence" value="ECO:0007669"/>
    <property type="project" value="UniProtKB-EC"/>
</dbReference>
<evidence type="ECO:0000313" key="7">
    <source>
        <dbReference type="EMBL" id="CDW43294.1"/>
    </source>
</evidence>